<accession>A0A0D2MHF6</accession>
<evidence type="ECO:0000313" key="4">
    <source>
        <dbReference type="EMBL" id="KIY94480.1"/>
    </source>
</evidence>
<dbReference type="AlphaFoldDB" id="A0A0D2MHF6"/>
<protein>
    <submittedName>
        <fullName evidence="4">NUDIX hydrolase</fullName>
    </submittedName>
</protein>
<dbReference type="InterPro" id="IPR015797">
    <property type="entry name" value="NUDIX_hydrolase-like_dom_sf"/>
</dbReference>
<dbReference type="Gene3D" id="3.90.79.10">
    <property type="entry name" value="Nucleoside Triphosphate Pyrophosphohydrolase"/>
    <property type="match status" value="1"/>
</dbReference>
<dbReference type="InterPro" id="IPR020084">
    <property type="entry name" value="NUDIX_hydrolase_CS"/>
</dbReference>
<keyword evidence="5" id="KW-1185">Reference proteome</keyword>
<reference evidence="4 5" key="1">
    <citation type="journal article" date="2013" name="BMC Genomics">
        <title>Reconstruction of the lipid metabolism for the microalga Monoraphidium neglectum from its genome sequence reveals characteristics suitable for biofuel production.</title>
        <authorList>
            <person name="Bogen C."/>
            <person name="Al-Dilaimi A."/>
            <person name="Albersmeier A."/>
            <person name="Wichmann J."/>
            <person name="Grundmann M."/>
            <person name="Rupp O."/>
            <person name="Lauersen K.J."/>
            <person name="Blifernez-Klassen O."/>
            <person name="Kalinowski J."/>
            <person name="Goesmann A."/>
            <person name="Mussgnug J.H."/>
            <person name="Kruse O."/>
        </authorList>
    </citation>
    <scope>NUCLEOTIDE SEQUENCE [LARGE SCALE GENOMIC DNA]</scope>
    <source>
        <strain evidence="4 5">SAG 48.87</strain>
    </source>
</reference>
<gene>
    <name evidence="4" type="ORF">MNEG_13481</name>
</gene>
<dbReference type="PANTHER" id="PTHR10885:SF0">
    <property type="entry name" value="ISOPENTENYL-DIPHOSPHATE DELTA-ISOMERASE"/>
    <property type="match status" value="1"/>
</dbReference>
<dbReference type="GO" id="GO:0016787">
    <property type="term" value="F:hydrolase activity"/>
    <property type="evidence" value="ECO:0007669"/>
    <property type="project" value="UniProtKB-KW"/>
</dbReference>
<proteinExistence type="predicted"/>
<feature type="domain" description="Nudix hydrolase" evidence="3">
    <location>
        <begin position="1"/>
        <end position="115"/>
    </location>
</feature>
<dbReference type="KEGG" id="mng:MNEG_13481"/>
<comment type="function">
    <text evidence="1">Catalyzes the 1,3-allylic rearrangement of the homoallylic substrate isopentenyl (IPP) to its highly electrophilic allylic isomer, dimethylallyl diphosphate (DMAPP).</text>
</comment>
<evidence type="ECO:0000259" key="3">
    <source>
        <dbReference type="PROSITE" id="PS51462"/>
    </source>
</evidence>
<dbReference type="EMBL" id="KK104072">
    <property type="protein sequence ID" value="KIY94480.1"/>
    <property type="molecule type" value="Genomic_DNA"/>
</dbReference>
<dbReference type="PANTHER" id="PTHR10885">
    <property type="entry name" value="ISOPENTENYL-DIPHOSPHATE DELTA-ISOMERASE"/>
    <property type="match status" value="1"/>
</dbReference>
<name>A0A0D2MHF6_9CHLO</name>
<dbReference type="SUPFAM" id="SSF55811">
    <property type="entry name" value="Nudix"/>
    <property type="match status" value="1"/>
</dbReference>
<keyword evidence="2 4" id="KW-0378">Hydrolase</keyword>
<organism evidence="4 5">
    <name type="scientific">Monoraphidium neglectum</name>
    <dbReference type="NCBI Taxonomy" id="145388"/>
    <lineage>
        <taxon>Eukaryota</taxon>
        <taxon>Viridiplantae</taxon>
        <taxon>Chlorophyta</taxon>
        <taxon>core chlorophytes</taxon>
        <taxon>Chlorophyceae</taxon>
        <taxon>CS clade</taxon>
        <taxon>Sphaeropleales</taxon>
        <taxon>Selenastraceae</taxon>
        <taxon>Monoraphidium</taxon>
    </lineage>
</organism>
<dbReference type="Proteomes" id="UP000054498">
    <property type="component" value="Unassembled WGS sequence"/>
</dbReference>
<sequence>MSKRSPKKDCYPSALDVTISGVVNVGEEYADTAARELREEIGVPEEEALRTLQQLFVFPYQDSVCHVWGCAFSITWDGPVAFTDAEVEWGRFVALREVRARLEADATEFTPVGRHILSLYLTSQQEGRPGQGQ</sequence>
<dbReference type="InterPro" id="IPR000086">
    <property type="entry name" value="NUDIX_hydrolase_dom"/>
</dbReference>
<dbReference type="PROSITE" id="PS00893">
    <property type="entry name" value="NUDIX_BOX"/>
    <property type="match status" value="1"/>
</dbReference>
<evidence type="ECO:0000313" key="5">
    <source>
        <dbReference type="Proteomes" id="UP000054498"/>
    </source>
</evidence>
<evidence type="ECO:0000256" key="2">
    <source>
        <dbReference type="ARBA" id="ARBA00022801"/>
    </source>
</evidence>
<evidence type="ECO:0000256" key="1">
    <source>
        <dbReference type="ARBA" id="ARBA00003951"/>
    </source>
</evidence>
<dbReference type="Pfam" id="PF00293">
    <property type="entry name" value="NUDIX"/>
    <property type="match status" value="1"/>
</dbReference>
<dbReference type="PROSITE" id="PS51462">
    <property type="entry name" value="NUDIX"/>
    <property type="match status" value="1"/>
</dbReference>
<dbReference type="GeneID" id="25730948"/>
<dbReference type="OrthoDB" id="510307at2759"/>
<dbReference type="RefSeq" id="XP_013893500.1">
    <property type="nucleotide sequence ID" value="XM_014038046.1"/>
</dbReference>